<dbReference type="Gene3D" id="4.10.400.10">
    <property type="entry name" value="Low-density Lipoprotein Receptor"/>
    <property type="match status" value="5"/>
</dbReference>
<evidence type="ECO:0000256" key="9">
    <source>
        <dbReference type="PROSITE-ProRule" id="PRU00124"/>
    </source>
</evidence>
<keyword evidence="7" id="KW-0675">Receptor</keyword>
<dbReference type="GO" id="GO:0043235">
    <property type="term" value="C:receptor complex"/>
    <property type="evidence" value="ECO:0007669"/>
    <property type="project" value="TreeGrafter"/>
</dbReference>
<feature type="disulfide bond" evidence="9">
    <location>
        <begin position="279"/>
        <end position="291"/>
    </location>
</feature>
<evidence type="ECO:0000313" key="11">
    <source>
        <dbReference type="Proteomes" id="UP001431783"/>
    </source>
</evidence>
<sequence length="383" mass="42614">MVPGSATFVMDADHLNVMVWSVTYLRVYNTTISRILSREREAYTKQVTVVPTGTTAYSAERREQSLAYSRSRQIGFTLYSRTLFPPSLMLTLRKVVSGRDTATTGLDPSEVVCSTDQFRCPEGKCISKQLVCNYEKDCEKGEDEFQSCPPPECEQGQITCRQYIWNKTYCIPAHYRCDRTVDCIDGTDETECTYRKCQPDDFHCGSKASDPCIPKEKKCDGYLDCRSGKDEEGCPGIACQLDQYRCANGLRCIPASMKCDHKDDCEHKSDELGCNFPLCNSGQFRCDNGVCIQNNFHCDGVNDCADASDEKNWVVQMDAGKCIAKTKLCDGKKDCEDGADEKAACSIASCAALQCQYKCRASPNGGICYCRDGDKLALIIKPV</sequence>
<dbReference type="PANTHER" id="PTHR22722">
    <property type="entry name" value="LOW-DENSITY LIPOPROTEIN RECEPTOR-RELATED PROTEIN 2-RELATED"/>
    <property type="match status" value="1"/>
</dbReference>
<gene>
    <name evidence="10" type="ORF">WA026_013259</name>
</gene>
<dbReference type="Pfam" id="PF00057">
    <property type="entry name" value="Ldl_recept_a"/>
    <property type="match status" value="6"/>
</dbReference>
<comment type="subcellular location">
    <subcellularLocation>
        <location evidence="1">Membrane</location>
        <topology evidence="1">Single-pass membrane protein</topology>
    </subcellularLocation>
</comment>
<keyword evidence="3" id="KW-0677">Repeat</keyword>
<evidence type="ECO:0000256" key="7">
    <source>
        <dbReference type="ARBA" id="ARBA00023170"/>
    </source>
</evidence>
<dbReference type="InterPro" id="IPR023415">
    <property type="entry name" value="LDLR_class-A_CS"/>
</dbReference>
<dbReference type="PROSITE" id="PS01209">
    <property type="entry name" value="LDLRA_1"/>
    <property type="match status" value="2"/>
</dbReference>
<keyword evidence="5" id="KW-0472">Membrane</keyword>
<evidence type="ECO:0000256" key="3">
    <source>
        <dbReference type="ARBA" id="ARBA00022737"/>
    </source>
</evidence>
<keyword evidence="6 9" id="KW-1015">Disulfide bond</keyword>
<accession>A0AAW1UJC5</accession>
<dbReference type="PRINTS" id="PR00261">
    <property type="entry name" value="LDLRECEPTOR"/>
</dbReference>
<feature type="disulfide bond" evidence="9">
    <location>
        <begin position="177"/>
        <end position="192"/>
    </location>
</feature>
<keyword evidence="2" id="KW-0812">Transmembrane</keyword>
<feature type="disulfide bond" evidence="9">
    <location>
        <begin position="259"/>
        <end position="274"/>
    </location>
</feature>
<comment type="caution">
    <text evidence="10">The sequence shown here is derived from an EMBL/GenBank/DDBJ whole genome shotgun (WGS) entry which is preliminary data.</text>
</comment>
<dbReference type="Proteomes" id="UP001431783">
    <property type="component" value="Unassembled WGS sequence"/>
</dbReference>
<dbReference type="SUPFAM" id="SSF57424">
    <property type="entry name" value="LDL receptor-like module"/>
    <property type="match status" value="6"/>
</dbReference>
<proteinExistence type="predicted"/>
<evidence type="ECO:0000313" key="10">
    <source>
        <dbReference type="EMBL" id="KAK9880926.1"/>
    </source>
</evidence>
<dbReference type="GO" id="GO:0042562">
    <property type="term" value="F:hormone binding"/>
    <property type="evidence" value="ECO:0007669"/>
    <property type="project" value="TreeGrafter"/>
</dbReference>
<keyword evidence="4" id="KW-1133">Transmembrane helix</keyword>
<dbReference type="AlphaFoldDB" id="A0AAW1UJC5"/>
<dbReference type="SMART" id="SM00192">
    <property type="entry name" value="LDLa"/>
    <property type="match status" value="6"/>
</dbReference>
<reference evidence="10 11" key="1">
    <citation type="submission" date="2023-03" db="EMBL/GenBank/DDBJ databases">
        <title>Genome insight into feeding habits of ladybird beetles.</title>
        <authorList>
            <person name="Li H.-S."/>
            <person name="Huang Y.-H."/>
            <person name="Pang H."/>
        </authorList>
    </citation>
    <scope>NUCLEOTIDE SEQUENCE [LARGE SCALE GENOMIC DNA]</scope>
    <source>
        <strain evidence="10">SYSU_2023b</strain>
        <tissue evidence="10">Whole body</tissue>
    </source>
</reference>
<dbReference type="GO" id="GO:0016324">
    <property type="term" value="C:apical plasma membrane"/>
    <property type="evidence" value="ECO:0007669"/>
    <property type="project" value="TreeGrafter"/>
</dbReference>
<keyword evidence="11" id="KW-1185">Reference proteome</keyword>
<dbReference type="InterPro" id="IPR051221">
    <property type="entry name" value="LDLR-related"/>
</dbReference>
<evidence type="ECO:0000256" key="1">
    <source>
        <dbReference type="ARBA" id="ARBA00004167"/>
    </source>
</evidence>
<dbReference type="GO" id="GO:0006898">
    <property type="term" value="P:receptor-mediated endocytosis"/>
    <property type="evidence" value="ECO:0007669"/>
    <property type="project" value="TreeGrafter"/>
</dbReference>
<dbReference type="CDD" id="cd00112">
    <property type="entry name" value="LDLa"/>
    <property type="match status" value="6"/>
</dbReference>
<name>A0AAW1UJC5_9CUCU</name>
<comment type="caution">
    <text evidence="9">Lacks conserved residue(s) required for the propagation of feature annotation.</text>
</comment>
<dbReference type="InterPro" id="IPR002172">
    <property type="entry name" value="LDrepeatLR_classA_rpt"/>
</dbReference>
<evidence type="ECO:0000256" key="2">
    <source>
        <dbReference type="ARBA" id="ARBA00022692"/>
    </source>
</evidence>
<evidence type="ECO:0000256" key="4">
    <source>
        <dbReference type="ARBA" id="ARBA00022989"/>
    </source>
</evidence>
<dbReference type="EMBL" id="JARQZJ010000066">
    <property type="protein sequence ID" value="KAK9880926.1"/>
    <property type="molecule type" value="Genomic_DNA"/>
</dbReference>
<feature type="disulfide bond" evidence="9">
    <location>
        <begin position="113"/>
        <end position="125"/>
    </location>
</feature>
<dbReference type="PROSITE" id="PS50068">
    <property type="entry name" value="LDLRA_2"/>
    <property type="match status" value="6"/>
</dbReference>
<dbReference type="InterPro" id="IPR036055">
    <property type="entry name" value="LDL_receptor-like_sf"/>
</dbReference>
<dbReference type="Gene3D" id="4.10.1220.10">
    <property type="entry name" value="EGF-type module"/>
    <property type="match status" value="1"/>
</dbReference>
<feature type="disulfide bond" evidence="9">
    <location>
        <begin position="286"/>
        <end position="304"/>
    </location>
</feature>
<keyword evidence="8" id="KW-0325">Glycoprotein</keyword>
<feature type="disulfide bond" evidence="9">
    <location>
        <begin position="120"/>
        <end position="138"/>
    </location>
</feature>
<organism evidence="10 11">
    <name type="scientific">Henosepilachna vigintioctopunctata</name>
    <dbReference type="NCBI Taxonomy" id="420089"/>
    <lineage>
        <taxon>Eukaryota</taxon>
        <taxon>Metazoa</taxon>
        <taxon>Ecdysozoa</taxon>
        <taxon>Arthropoda</taxon>
        <taxon>Hexapoda</taxon>
        <taxon>Insecta</taxon>
        <taxon>Pterygota</taxon>
        <taxon>Neoptera</taxon>
        <taxon>Endopterygota</taxon>
        <taxon>Coleoptera</taxon>
        <taxon>Polyphaga</taxon>
        <taxon>Cucujiformia</taxon>
        <taxon>Coccinelloidea</taxon>
        <taxon>Coccinellidae</taxon>
        <taxon>Epilachninae</taxon>
        <taxon>Epilachnini</taxon>
        <taxon>Henosepilachna</taxon>
    </lineage>
</organism>
<dbReference type="PANTHER" id="PTHR22722:SF14">
    <property type="entry name" value="MEGALIN, ISOFORM A"/>
    <property type="match status" value="1"/>
</dbReference>
<feature type="disulfide bond" evidence="9">
    <location>
        <begin position="219"/>
        <end position="234"/>
    </location>
</feature>
<evidence type="ECO:0000256" key="8">
    <source>
        <dbReference type="ARBA" id="ARBA00023180"/>
    </source>
</evidence>
<evidence type="ECO:0000256" key="6">
    <source>
        <dbReference type="ARBA" id="ARBA00023157"/>
    </source>
</evidence>
<evidence type="ECO:0000256" key="5">
    <source>
        <dbReference type="ARBA" id="ARBA00023136"/>
    </source>
</evidence>
<protein>
    <submittedName>
        <fullName evidence="10">Uncharacterized protein</fullName>
    </submittedName>
</protein>
<dbReference type="FunFam" id="4.10.400.10:FF:000065">
    <property type="entry name" value="Transmembrane protease serine 7"/>
    <property type="match status" value="1"/>
</dbReference>